<evidence type="ECO:0000313" key="11">
    <source>
        <dbReference type="Proteomes" id="UP000596742"/>
    </source>
</evidence>
<feature type="compositionally biased region" description="Low complexity" evidence="7">
    <location>
        <begin position="481"/>
        <end position="506"/>
    </location>
</feature>
<dbReference type="AlphaFoldDB" id="A0A8B6FJS6"/>
<keyword evidence="5" id="KW-0479">Metal-binding</keyword>
<feature type="compositionally biased region" description="Polar residues" evidence="7">
    <location>
        <begin position="634"/>
        <end position="657"/>
    </location>
</feature>
<dbReference type="Proteomes" id="UP000596742">
    <property type="component" value="Unassembled WGS sequence"/>
</dbReference>
<dbReference type="EC" id="2.7.7.19" evidence="3"/>
<accession>A0A8B6FJS6</accession>
<reference evidence="10" key="1">
    <citation type="submission" date="2018-11" db="EMBL/GenBank/DDBJ databases">
        <authorList>
            <person name="Alioto T."/>
            <person name="Alioto T."/>
        </authorList>
    </citation>
    <scope>NUCLEOTIDE SEQUENCE</scope>
</reference>
<dbReference type="Gene3D" id="1.10.1410.10">
    <property type="match status" value="1"/>
</dbReference>
<evidence type="ECO:0000313" key="10">
    <source>
        <dbReference type="EMBL" id="VDI49802.1"/>
    </source>
</evidence>
<sequence length="657" mass="74291">MDPRIAWYQPEHLGIAHDIWTYIIEAQLGVTNMSLNNNVNSNMDQKQKEYIPLNYTNDFEKKHAPTNRQLSVQNAENSFKRKRDNRASTYGLNHSSYKHKMLDGMTPWKPKDKMYSPDVIGLHEEIKNFYDYMSPTLEEANMRNEVVGRIKEVIQELWPEAKMEIFGSFRTGLYLPTSDIDLVVFGKWENLPLFTLEKALLERGITDRKDLKVLDKASVPIIKLTDSQTDIKVDISFNTQNAVESAKLIKNFMENFPNLKYLVLVLKQFLLQRDLNEVFTGGISSYSLIYMTISFLQLHPRIDAKDPRANLGVLLIECFELYGRTFNYLKAGIRIKNGGSYVPKEEIQKNMDSGYRPALLSIEDPLTKGNDIGRSSYGAMQVKCAFEYAYLVLSYTVTPQGTFSSKQNQSILGRIVRVTDEVVDYRKWVKENFQKVIPRNTIPLSTSRSYASVANVKTADKDQDSNRASPDEVGRDDKSDSSSTCSIYKSSSSSASNCSTSSLTSDSETETDTVQVKESCTKQTNTAPNSSKTAPKQGSFQHSKEFVRSRDYNKNPTHKRDGSSSSVSSNRSGSNNRPRPVSSGASYDYYGPGKSVGHSNVHVGHNYNKNYRGHGHQNGNPQGSKVFKRRKNSAPFNSQTNNNFRRDNVQTNATGTR</sequence>
<evidence type="ECO:0000256" key="6">
    <source>
        <dbReference type="ARBA" id="ARBA00022842"/>
    </source>
</evidence>
<feature type="compositionally biased region" description="Low complexity" evidence="7">
    <location>
        <begin position="563"/>
        <end position="583"/>
    </location>
</feature>
<dbReference type="Pfam" id="PF22600">
    <property type="entry name" value="MTPAP-like_central"/>
    <property type="match status" value="1"/>
</dbReference>
<dbReference type="PANTHER" id="PTHR23092:SF15">
    <property type="entry name" value="INACTIVE NON-CANONICAL POLY(A) RNA POLYMERASE PROTEIN TRF4-2-RELATED"/>
    <property type="match status" value="1"/>
</dbReference>
<gene>
    <name evidence="10" type="ORF">MGAL_10B001965</name>
</gene>
<dbReference type="CDD" id="cd05402">
    <property type="entry name" value="NT_PAP_TUTase"/>
    <property type="match status" value="1"/>
</dbReference>
<dbReference type="GO" id="GO:0043634">
    <property type="term" value="P:polyadenylation-dependent ncRNA catabolic process"/>
    <property type="evidence" value="ECO:0007669"/>
    <property type="project" value="TreeGrafter"/>
</dbReference>
<dbReference type="InterPro" id="IPR054708">
    <property type="entry name" value="MTPAP-like_central"/>
</dbReference>
<evidence type="ECO:0000256" key="3">
    <source>
        <dbReference type="ARBA" id="ARBA00012388"/>
    </source>
</evidence>
<dbReference type="InterPro" id="IPR045862">
    <property type="entry name" value="Trf4-like"/>
</dbReference>
<dbReference type="FunFam" id="1.10.1410.10:FF:000003">
    <property type="entry name" value="non-canonical poly(A) RNA polymerase PAPD7"/>
    <property type="match status" value="1"/>
</dbReference>
<evidence type="ECO:0000256" key="1">
    <source>
        <dbReference type="ARBA" id="ARBA00001936"/>
    </source>
</evidence>
<dbReference type="GO" id="GO:0003729">
    <property type="term" value="F:mRNA binding"/>
    <property type="evidence" value="ECO:0007669"/>
    <property type="project" value="TreeGrafter"/>
</dbReference>
<dbReference type="SUPFAM" id="SSF81631">
    <property type="entry name" value="PAP/OAS1 substrate-binding domain"/>
    <property type="match status" value="1"/>
</dbReference>
<organism evidence="10 11">
    <name type="scientific">Mytilus galloprovincialis</name>
    <name type="common">Mediterranean mussel</name>
    <dbReference type="NCBI Taxonomy" id="29158"/>
    <lineage>
        <taxon>Eukaryota</taxon>
        <taxon>Metazoa</taxon>
        <taxon>Spiralia</taxon>
        <taxon>Lophotrochozoa</taxon>
        <taxon>Mollusca</taxon>
        <taxon>Bivalvia</taxon>
        <taxon>Autobranchia</taxon>
        <taxon>Pteriomorphia</taxon>
        <taxon>Mytilida</taxon>
        <taxon>Mytiloidea</taxon>
        <taxon>Mytilidae</taxon>
        <taxon>Mytilinae</taxon>
        <taxon>Mytilus</taxon>
    </lineage>
</organism>
<dbReference type="Gene3D" id="3.30.460.10">
    <property type="entry name" value="Beta Polymerase, domain 2"/>
    <property type="match status" value="1"/>
</dbReference>
<feature type="compositionally biased region" description="Basic and acidic residues" evidence="7">
    <location>
        <begin position="458"/>
        <end position="480"/>
    </location>
</feature>
<dbReference type="GO" id="GO:0031123">
    <property type="term" value="P:RNA 3'-end processing"/>
    <property type="evidence" value="ECO:0007669"/>
    <property type="project" value="TreeGrafter"/>
</dbReference>
<dbReference type="GO" id="GO:0005730">
    <property type="term" value="C:nucleolus"/>
    <property type="evidence" value="ECO:0007669"/>
    <property type="project" value="TreeGrafter"/>
</dbReference>
<name>A0A8B6FJS6_MYTGA</name>
<proteinExistence type="inferred from homology"/>
<dbReference type="Pfam" id="PF03828">
    <property type="entry name" value="PAP_assoc"/>
    <property type="match status" value="1"/>
</dbReference>
<evidence type="ECO:0000259" key="9">
    <source>
        <dbReference type="Pfam" id="PF22600"/>
    </source>
</evidence>
<evidence type="ECO:0000256" key="5">
    <source>
        <dbReference type="ARBA" id="ARBA00022723"/>
    </source>
</evidence>
<dbReference type="InterPro" id="IPR043519">
    <property type="entry name" value="NT_sf"/>
</dbReference>
<comment type="similarity">
    <text evidence="2">Belongs to the DNA polymerase type-B-like family.</text>
</comment>
<evidence type="ECO:0000256" key="4">
    <source>
        <dbReference type="ARBA" id="ARBA00022679"/>
    </source>
</evidence>
<dbReference type="FunFam" id="3.30.460.10:FF:000006">
    <property type="entry name" value="non-canonical poly(A) RNA polymerase PAPD5"/>
    <property type="match status" value="1"/>
</dbReference>
<evidence type="ECO:0000256" key="7">
    <source>
        <dbReference type="SAM" id="MobiDB-lite"/>
    </source>
</evidence>
<dbReference type="GO" id="GO:0046872">
    <property type="term" value="F:metal ion binding"/>
    <property type="evidence" value="ECO:0007669"/>
    <property type="project" value="UniProtKB-KW"/>
</dbReference>
<dbReference type="GO" id="GO:0031499">
    <property type="term" value="C:TRAMP complex"/>
    <property type="evidence" value="ECO:0007669"/>
    <property type="project" value="TreeGrafter"/>
</dbReference>
<keyword evidence="4 10" id="KW-0808">Transferase</keyword>
<feature type="compositionally biased region" description="Basic and acidic residues" evidence="7">
    <location>
        <begin position="542"/>
        <end position="562"/>
    </location>
</feature>
<dbReference type="PANTHER" id="PTHR23092">
    <property type="entry name" value="POLY(A) RNA POLYMERASE"/>
    <property type="match status" value="1"/>
</dbReference>
<feature type="domain" description="Poly(A) RNA polymerase mitochondrial-like central palm" evidence="9">
    <location>
        <begin position="122"/>
        <end position="252"/>
    </location>
</feature>
<dbReference type="OrthoDB" id="273917at2759"/>
<feature type="region of interest" description="Disordered" evidence="7">
    <location>
        <begin position="455"/>
        <end position="657"/>
    </location>
</feature>
<keyword evidence="10" id="KW-0548">Nucleotidyltransferase</keyword>
<feature type="compositionally biased region" description="Polar residues" evidence="7">
    <location>
        <begin position="514"/>
        <end position="541"/>
    </location>
</feature>
<evidence type="ECO:0000259" key="8">
    <source>
        <dbReference type="Pfam" id="PF03828"/>
    </source>
</evidence>
<protein>
    <recommendedName>
        <fullName evidence="3">polynucleotide adenylyltransferase</fullName>
        <ecNumber evidence="3">2.7.7.19</ecNumber>
    </recommendedName>
</protein>
<comment type="caution">
    <text evidence="10">The sequence shown here is derived from an EMBL/GenBank/DDBJ whole genome shotgun (WGS) entry which is preliminary data.</text>
</comment>
<keyword evidence="6" id="KW-0460">Magnesium</keyword>
<comment type="cofactor">
    <cofactor evidence="1">
        <name>Mn(2+)</name>
        <dbReference type="ChEBI" id="CHEBI:29035"/>
    </cofactor>
</comment>
<feature type="domain" description="PAP-associated" evidence="8">
    <location>
        <begin position="310"/>
        <end position="368"/>
    </location>
</feature>
<dbReference type="EMBL" id="UYJE01006873">
    <property type="protein sequence ID" value="VDI49802.1"/>
    <property type="molecule type" value="Genomic_DNA"/>
</dbReference>
<dbReference type="InterPro" id="IPR002058">
    <property type="entry name" value="PAP_assoc"/>
</dbReference>
<keyword evidence="11" id="KW-1185">Reference proteome</keyword>
<evidence type="ECO:0000256" key="2">
    <source>
        <dbReference type="ARBA" id="ARBA00008593"/>
    </source>
</evidence>
<dbReference type="GO" id="GO:1990817">
    <property type="term" value="F:poly(A) RNA polymerase activity"/>
    <property type="evidence" value="ECO:0007669"/>
    <property type="project" value="UniProtKB-EC"/>
</dbReference>
<dbReference type="SUPFAM" id="SSF81301">
    <property type="entry name" value="Nucleotidyltransferase"/>
    <property type="match status" value="1"/>
</dbReference>